<dbReference type="VEuPathDB" id="FungiDB:RhiirA1_454048"/>
<dbReference type="VEuPathDB" id="FungiDB:FUN_022803"/>
<dbReference type="OrthoDB" id="2322426at2759"/>
<name>A0A2I1EV47_9GLOM</name>
<dbReference type="AlphaFoldDB" id="A0A2I1EV47"/>
<comment type="caution">
    <text evidence="1">The sequence shown here is derived from an EMBL/GenBank/DDBJ whole genome shotgun (WGS) entry which is preliminary data.</text>
</comment>
<protein>
    <submittedName>
        <fullName evidence="1">Uncharacterized protein</fullName>
    </submittedName>
</protein>
<dbReference type="EMBL" id="CAGKOT010000052">
    <property type="protein sequence ID" value="CAB5384866.1"/>
    <property type="molecule type" value="Genomic_DNA"/>
</dbReference>
<sequence length="151" mass="17341">MNNFTNQIDYNNLCSFLNINEQVQKLANKVRDGTISQMLTGKELLKQSLENKLRSDNQRDIIDLDSTTNEIWNSKLTISQKKLLTRFADNVNKTRNSNTIELIARINTPQITNSEFENLFFNGTSFHDDKSLESSILPLGVVYRGSFDSFQ</sequence>
<accession>A0A2I1EV47</accession>
<dbReference type="Proteomes" id="UP000684084">
    <property type="component" value="Unassembled WGS sequence"/>
</dbReference>
<dbReference type="VEuPathDB" id="FungiDB:RhiirFUN_025209"/>
<evidence type="ECO:0000313" key="1">
    <source>
        <dbReference type="EMBL" id="CAB5384866.1"/>
    </source>
</evidence>
<evidence type="ECO:0000313" key="2">
    <source>
        <dbReference type="Proteomes" id="UP000684084"/>
    </source>
</evidence>
<proteinExistence type="predicted"/>
<gene>
    <name evidence="1" type="ORF">CHRIB12_LOCUS19052</name>
</gene>
<organism evidence="1 2">
    <name type="scientific">Rhizophagus irregularis</name>
    <dbReference type="NCBI Taxonomy" id="588596"/>
    <lineage>
        <taxon>Eukaryota</taxon>
        <taxon>Fungi</taxon>
        <taxon>Fungi incertae sedis</taxon>
        <taxon>Mucoromycota</taxon>
        <taxon>Glomeromycotina</taxon>
        <taxon>Glomeromycetes</taxon>
        <taxon>Glomerales</taxon>
        <taxon>Glomeraceae</taxon>
        <taxon>Rhizophagus</taxon>
    </lineage>
</organism>
<reference evidence="1" key="1">
    <citation type="submission" date="2020-05" db="EMBL/GenBank/DDBJ databases">
        <authorList>
            <person name="Rincon C."/>
            <person name="Sanders R I."/>
            <person name="Robbins C."/>
            <person name="Chaturvedi A."/>
        </authorList>
    </citation>
    <scope>NUCLEOTIDE SEQUENCE</scope>
    <source>
        <strain evidence="1">CHB12</strain>
    </source>
</reference>